<proteinExistence type="inferred from homology"/>
<keyword evidence="7 8" id="KW-0998">Cell outer membrane</keyword>
<dbReference type="Gene3D" id="2.170.130.10">
    <property type="entry name" value="TonB-dependent receptor, plug domain"/>
    <property type="match status" value="1"/>
</dbReference>
<dbReference type="PROSITE" id="PS52016">
    <property type="entry name" value="TONB_DEPENDENT_REC_3"/>
    <property type="match status" value="1"/>
</dbReference>
<feature type="domain" description="TonB-dependent receptor plug" evidence="12">
    <location>
        <begin position="64"/>
        <end position="155"/>
    </location>
</feature>
<dbReference type="InterPro" id="IPR012910">
    <property type="entry name" value="Plug_dom"/>
</dbReference>
<evidence type="ECO:0000313" key="13">
    <source>
        <dbReference type="EMBL" id="GAA4097360.1"/>
    </source>
</evidence>
<evidence type="ECO:0000259" key="12">
    <source>
        <dbReference type="Pfam" id="PF07715"/>
    </source>
</evidence>
<dbReference type="PANTHER" id="PTHR40980:SF5">
    <property type="entry name" value="TONB-DEPENDENT RECEPTOR"/>
    <property type="match status" value="1"/>
</dbReference>
<dbReference type="PANTHER" id="PTHR40980">
    <property type="entry name" value="PLUG DOMAIN-CONTAINING PROTEIN"/>
    <property type="match status" value="1"/>
</dbReference>
<keyword evidence="6 8" id="KW-0472">Membrane</keyword>
<dbReference type="Proteomes" id="UP001500392">
    <property type="component" value="Unassembled WGS sequence"/>
</dbReference>
<dbReference type="RefSeq" id="WP_344935935.1">
    <property type="nucleotide sequence ID" value="NZ_BAABDM010000004.1"/>
</dbReference>
<evidence type="ECO:0000256" key="10">
    <source>
        <dbReference type="SAM" id="SignalP"/>
    </source>
</evidence>
<evidence type="ECO:0000256" key="7">
    <source>
        <dbReference type="ARBA" id="ARBA00023237"/>
    </source>
</evidence>
<protein>
    <submittedName>
        <fullName evidence="13">TonB-dependent receptor</fullName>
    </submittedName>
</protein>
<dbReference type="InterPro" id="IPR000531">
    <property type="entry name" value="Beta-barrel_TonB"/>
</dbReference>
<keyword evidence="5 9" id="KW-0798">TonB box</keyword>
<name>A0ABP7WUP3_9GAMM</name>
<evidence type="ECO:0000256" key="2">
    <source>
        <dbReference type="ARBA" id="ARBA00022448"/>
    </source>
</evidence>
<dbReference type="SUPFAM" id="SSF56935">
    <property type="entry name" value="Porins"/>
    <property type="match status" value="1"/>
</dbReference>
<dbReference type="InterPro" id="IPR036942">
    <property type="entry name" value="Beta-barrel_TonB_sf"/>
</dbReference>
<dbReference type="EMBL" id="BAABDM010000004">
    <property type="protein sequence ID" value="GAA4097360.1"/>
    <property type="molecule type" value="Genomic_DNA"/>
</dbReference>
<comment type="caution">
    <text evidence="13">The sequence shown here is derived from an EMBL/GenBank/DDBJ whole genome shotgun (WGS) entry which is preliminary data.</text>
</comment>
<keyword evidence="10" id="KW-0732">Signal</keyword>
<dbReference type="Pfam" id="PF07715">
    <property type="entry name" value="Plug"/>
    <property type="match status" value="1"/>
</dbReference>
<evidence type="ECO:0000256" key="9">
    <source>
        <dbReference type="RuleBase" id="RU003357"/>
    </source>
</evidence>
<evidence type="ECO:0000256" key="8">
    <source>
        <dbReference type="PROSITE-ProRule" id="PRU01360"/>
    </source>
</evidence>
<keyword evidence="4 8" id="KW-0812">Transmembrane</keyword>
<evidence type="ECO:0000256" key="6">
    <source>
        <dbReference type="ARBA" id="ARBA00023136"/>
    </source>
</evidence>
<keyword evidence="2 8" id="KW-0813">Transport</keyword>
<evidence type="ECO:0000256" key="4">
    <source>
        <dbReference type="ARBA" id="ARBA00022692"/>
    </source>
</evidence>
<evidence type="ECO:0000256" key="3">
    <source>
        <dbReference type="ARBA" id="ARBA00022452"/>
    </source>
</evidence>
<feature type="domain" description="TonB-dependent receptor-like beta-barrel" evidence="11">
    <location>
        <begin position="409"/>
        <end position="872"/>
    </location>
</feature>
<keyword evidence="13" id="KW-0675">Receptor</keyword>
<dbReference type="Pfam" id="PF00593">
    <property type="entry name" value="TonB_dep_Rec_b-barrel"/>
    <property type="match status" value="1"/>
</dbReference>
<evidence type="ECO:0000256" key="5">
    <source>
        <dbReference type="ARBA" id="ARBA00023077"/>
    </source>
</evidence>
<dbReference type="Gene3D" id="2.40.170.20">
    <property type="entry name" value="TonB-dependent receptor, beta-barrel domain"/>
    <property type="match status" value="1"/>
</dbReference>
<evidence type="ECO:0000313" key="14">
    <source>
        <dbReference type="Proteomes" id="UP001500392"/>
    </source>
</evidence>
<accession>A0ABP7WUP3</accession>
<organism evidence="13 14">
    <name type="scientific">Zhongshania borealis</name>
    <dbReference type="NCBI Taxonomy" id="889488"/>
    <lineage>
        <taxon>Bacteria</taxon>
        <taxon>Pseudomonadati</taxon>
        <taxon>Pseudomonadota</taxon>
        <taxon>Gammaproteobacteria</taxon>
        <taxon>Cellvibrionales</taxon>
        <taxon>Spongiibacteraceae</taxon>
        <taxon>Zhongshania</taxon>
    </lineage>
</organism>
<feature type="signal peptide" evidence="10">
    <location>
        <begin position="1"/>
        <end position="27"/>
    </location>
</feature>
<keyword evidence="3 8" id="KW-1134">Transmembrane beta strand</keyword>
<feature type="chain" id="PRO_5046178661" evidence="10">
    <location>
        <begin position="28"/>
        <end position="904"/>
    </location>
</feature>
<dbReference type="InterPro" id="IPR039426">
    <property type="entry name" value="TonB-dep_rcpt-like"/>
</dbReference>
<dbReference type="InterPro" id="IPR037066">
    <property type="entry name" value="Plug_dom_sf"/>
</dbReference>
<evidence type="ECO:0000259" key="11">
    <source>
        <dbReference type="Pfam" id="PF00593"/>
    </source>
</evidence>
<comment type="subcellular location">
    <subcellularLocation>
        <location evidence="1 8">Cell outer membrane</location>
        <topology evidence="1 8">Multi-pass membrane protein</topology>
    </subcellularLocation>
</comment>
<keyword evidence="14" id="KW-1185">Reference proteome</keyword>
<reference evidence="14" key="1">
    <citation type="journal article" date="2019" name="Int. J. Syst. Evol. Microbiol.">
        <title>The Global Catalogue of Microorganisms (GCM) 10K type strain sequencing project: providing services to taxonomists for standard genome sequencing and annotation.</title>
        <authorList>
            <consortium name="The Broad Institute Genomics Platform"/>
            <consortium name="The Broad Institute Genome Sequencing Center for Infectious Disease"/>
            <person name="Wu L."/>
            <person name="Ma J."/>
        </authorList>
    </citation>
    <scope>NUCLEOTIDE SEQUENCE [LARGE SCALE GENOMIC DNA]</scope>
    <source>
        <strain evidence="14">JCM 17304</strain>
    </source>
</reference>
<evidence type="ECO:0000256" key="1">
    <source>
        <dbReference type="ARBA" id="ARBA00004571"/>
    </source>
</evidence>
<gene>
    <name evidence="13" type="ORF">GCM10022414_22540</name>
</gene>
<comment type="similarity">
    <text evidence="8 9">Belongs to the TonB-dependent receptor family.</text>
</comment>
<sequence>MKKNVIKKGVLPAFTVSALSLAISAVAQEAGSDGFALSKPIEEVVVVGRLKSSAENIVIERLEQEVAIDFLSSEAIGRVGDSTVAAALRRVPGVTLVDDKYVFVRGLGERYSSTLLNGAVVPSPDLSRSVIPLDIFPTSIVESLAVQKVHSANMPAAFGGGSVDIRTKGIPTDLVFNIEVGTGLNTESDGDFLSYQGGGDDAWGTDDGTRSMSSALAKALSTYGGSLDRNDILTEMRKTNANATIADAEAVNRQLATELYRNIDIYEESGDPDASVEANLGNRFYLGDNEETEFGFLAGVAYDSQWRSKKSTSRSVTESEEVEVKNETTQNVSLTANLGFGLRLNEDHYIETTSLFLRNTDDKISITDQYDLDKPFSVGSDSDRVFKIRYEQRELEIHQIRGEHKLGEASRDLFGGESLEFLDGLAFNWFYSDSESSTDIPNEISVQTNYRVGPPAVTTVVRDSSAADYRFTELDDKVDSYGWELKMPVTTRDWAFEVSGGGEYWQKARTYRQIQFGLGSVDASNDALTGSLGTVYSDQNILDDSLGYQIALAGSNSESYIAANKVDAYYGKFDVTWQDTWRVVAGLRYEDYQQVGLTWDPLDFTGIPVVTSESGGQEAIAQELQDAVFTNDDTFKSLAATYMRPGFFAEDFQLRFGYSETTVRPDLREISKASYFDPITGALVFGNPDVTPAQFKNYDLRAEWFFSNGDNLTASLFYKDITDPIEQFQAAAGDTNTAVEIINAESATITGVEFEFMKDLGDLSTQLMPFFLQGNVTMLDTELVAGSKADAPTNPTRDLVGASKYSANLILGYDAPNEQHSATLSYNVFGERLYFAGRNGEPDAYEQPFNSLDATYSYYPTEAIIVKLKLKNILDESLEIERDNVVTYSEEVGQSFSASVQYQF</sequence>